<evidence type="ECO:0000256" key="1">
    <source>
        <dbReference type="ARBA" id="ARBA00004377"/>
    </source>
</evidence>
<keyword evidence="6 11" id="KW-0812">Transmembrane</keyword>
<gene>
    <name evidence="13" type="ORF">AN401_02775</name>
</gene>
<organism evidence="13 14">
    <name type="scientific">Zobellella denitrificans</name>
    <dbReference type="NCBI Taxonomy" id="347534"/>
    <lineage>
        <taxon>Bacteria</taxon>
        <taxon>Pseudomonadati</taxon>
        <taxon>Pseudomonadota</taxon>
        <taxon>Gammaproteobacteria</taxon>
        <taxon>Aeromonadales</taxon>
        <taxon>Aeromonadaceae</taxon>
        <taxon>Zobellella</taxon>
    </lineage>
</organism>
<evidence type="ECO:0000256" key="10">
    <source>
        <dbReference type="ARBA" id="ARBA00030775"/>
    </source>
</evidence>
<evidence type="ECO:0000256" key="8">
    <source>
        <dbReference type="ARBA" id="ARBA00023136"/>
    </source>
</evidence>
<evidence type="ECO:0000313" key="13">
    <source>
        <dbReference type="EMBL" id="ATG72916.1"/>
    </source>
</evidence>
<dbReference type="InterPro" id="IPR012902">
    <property type="entry name" value="N_methyl_site"/>
</dbReference>
<dbReference type="Proteomes" id="UP000217763">
    <property type="component" value="Chromosome"/>
</dbReference>
<dbReference type="Gene3D" id="3.30.700.10">
    <property type="entry name" value="Glycoprotein, Type 4 Pilin"/>
    <property type="match status" value="1"/>
</dbReference>
<evidence type="ECO:0000259" key="12">
    <source>
        <dbReference type="Pfam" id="PF12019"/>
    </source>
</evidence>
<keyword evidence="5" id="KW-0997">Cell inner membrane</keyword>
<dbReference type="PROSITE" id="PS00409">
    <property type="entry name" value="PROKAR_NTER_METHYL"/>
    <property type="match status" value="1"/>
</dbReference>
<feature type="transmembrane region" description="Helical" evidence="11">
    <location>
        <begin position="12"/>
        <end position="35"/>
    </location>
</feature>
<dbReference type="SUPFAM" id="SSF54523">
    <property type="entry name" value="Pili subunits"/>
    <property type="match status" value="1"/>
</dbReference>
<evidence type="ECO:0000313" key="14">
    <source>
        <dbReference type="Proteomes" id="UP000217763"/>
    </source>
</evidence>
<keyword evidence="14" id="KW-1185">Reference proteome</keyword>
<dbReference type="RefSeq" id="WP_232513370.1">
    <property type="nucleotide sequence ID" value="NZ_CP012621.1"/>
</dbReference>
<comment type="subcellular location">
    <subcellularLocation>
        <location evidence="1">Cell inner membrane</location>
        <topology evidence="1">Single-pass membrane protein</topology>
    </subcellularLocation>
</comment>
<evidence type="ECO:0000256" key="4">
    <source>
        <dbReference type="ARBA" id="ARBA00022481"/>
    </source>
</evidence>
<comment type="similarity">
    <text evidence="9">Belongs to the GSP H family.</text>
</comment>
<dbReference type="AlphaFoldDB" id="A0A291HL10"/>
<keyword evidence="8 11" id="KW-0472">Membrane</keyword>
<dbReference type="KEGG" id="zdf:AN401_02775"/>
<dbReference type="InterPro" id="IPR045584">
    <property type="entry name" value="Pilin-like"/>
</dbReference>
<dbReference type="GO" id="GO:0015627">
    <property type="term" value="C:type II protein secretion system complex"/>
    <property type="evidence" value="ECO:0007669"/>
    <property type="project" value="InterPro"/>
</dbReference>
<keyword evidence="3" id="KW-1003">Cell membrane</keyword>
<dbReference type="Pfam" id="PF07963">
    <property type="entry name" value="N_methyl"/>
    <property type="match status" value="1"/>
</dbReference>
<sequence length="170" mass="18454">MEKQMTRGQTGLTLVELLVAIAVLAVLLTLAVPSFQELRQQYQVRSAGMVVYSDLQLARSEAIKRNRAVTVCFSGSGTLDWSYQLLDSADCSGDVIQSVSSQYFPSITLTANYVGTEKKLTFWPRRNTLLAGNVAISKGTQEMRVVTSNVSGIRTCSNQSLIGVPSPCPS</sequence>
<keyword evidence="7 11" id="KW-1133">Transmembrane helix</keyword>
<reference evidence="14" key="1">
    <citation type="submission" date="2015-09" db="EMBL/GenBank/DDBJ databases">
        <authorList>
            <person name="Shao Z."/>
            <person name="Wang L."/>
        </authorList>
    </citation>
    <scope>NUCLEOTIDE SEQUENCE [LARGE SCALE GENOMIC DNA]</scope>
    <source>
        <strain evidence="14">F13-1</strain>
    </source>
</reference>
<keyword evidence="4" id="KW-0488">Methylation</keyword>
<name>A0A291HL10_9GAMM</name>
<feature type="domain" description="General secretion pathway GspH" evidence="12">
    <location>
        <begin position="51"/>
        <end position="149"/>
    </location>
</feature>
<accession>A0A291HL10</accession>
<dbReference type="GO" id="GO:0015628">
    <property type="term" value="P:protein secretion by the type II secretion system"/>
    <property type="evidence" value="ECO:0007669"/>
    <property type="project" value="InterPro"/>
</dbReference>
<evidence type="ECO:0000256" key="6">
    <source>
        <dbReference type="ARBA" id="ARBA00022692"/>
    </source>
</evidence>
<dbReference type="GO" id="GO:0005886">
    <property type="term" value="C:plasma membrane"/>
    <property type="evidence" value="ECO:0007669"/>
    <property type="project" value="UniProtKB-SubCell"/>
</dbReference>
<dbReference type="EMBL" id="CP012621">
    <property type="protein sequence ID" value="ATG72916.1"/>
    <property type="molecule type" value="Genomic_DNA"/>
</dbReference>
<evidence type="ECO:0000256" key="3">
    <source>
        <dbReference type="ARBA" id="ARBA00022475"/>
    </source>
</evidence>
<evidence type="ECO:0000256" key="7">
    <source>
        <dbReference type="ARBA" id="ARBA00022989"/>
    </source>
</evidence>
<dbReference type="Pfam" id="PF12019">
    <property type="entry name" value="GspH"/>
    <property type="match status" value="1"/>
</dbReference>
<evidence type="ECO:0000256" key="9">
    <source>
        <dbReference type="ARBA" id="ARBA00025772"/>
    </source>
</evidence>
<evidence type="ECO:0000256" key="11">
    <source>
        <dbReference type="SAM" id="Phobius"/>
    </source>
</evidence>
<dbReference type="NCBIfam" id="TIGR02532">
    <property type="entry name" value="IV_pilin_GFxxxE"/>
    <property type="match status" value="1"/>
</dbReference>
<dbReference type="InterPro" id="IPR022346">
    <property type="entry name" value="T2SS_GspH"/>
</dbReference>
<protein>
    <recommendedName>
        <fullName evidence="2">Type II secretion system protein H</fullName>
    </recommendedName>
    <alternativeName>
        <fullName evidence="10">General secretion pathway protein H</fullName>
    </alternativeName>
</protein>
<proteinExistence type="inferred from homology"/>
<evidence type="ECO:0000256" key="2">
    <source>
        <dbReference type="ARBA" id="ARBA00021549"/>
    </source>
</evidence>
<evidence type="ECO:0000256" key="5">
    <source>
        <dbReference type="ARBA" id="ARBA00022519"/>
    </source>
</evidence>